<dbReference type="InterPro" id="IPR049220">
    <property type="entry name" value="DUF6868"/>
</dbReference>
<keyword evidence="1" id="KW-0812">Transmembrane</keyword>
<proteinExistence type="predicted"/>
<keyword evidence="1" id="KW-0472">Membrane</keyword>
<feature type="transmembrane region" description="Helical" evidence="1">
    <location>
        <begin position="12"/>
        <end position="32"/>
    </location>
</feature>
<reference evidence="3 4" key="1">
    <citation type="submission" date="2017-01" db="EMBL/GenBank/DDBJ databases">
        <title>Genome Sequencing of a Marine Spirillum, Oceanospirillum multiglobuliferum ATCC 33336, from Japan.</title>
        <authorList>
            <person name="Carney J.G."/>
            <person name="Trachtenberg A.M."/>
            <person name="Rheaume B.A."/>
            <person name="Linnane J.D."/>
            <person name="Pitts N.L."/>
            <person name="Mykles D.L."/>
            <person name="Maclea K.S."/>
        </authorList>
    </citation>
    <scope>NUCLEOTIDE SEQUENCE [LARGE SCALE GENOMIC DNA]</scope>
    <source>
        <strain evidence="3 4">ATCC 33336</strain>
    </source>
</reference>
<gene>
    <name evidence="3" type="ORF">BTE48_14340</name>
</gene>
<organism evidence="3 4">
    <name type="scientific">Oceanospirillum multiglobuliferum</name>
    <dbReference type="NCBI Taxonomy" id="64969"/>
    <lineage>
        <taxon>Bacteria</taxon>
        <taxon>Pseudomonadati</taxon>
        <taxon>Pseudomonadota</taxon>
        <taxon>Gammaproteobacteria</taxon>
        <taxon>Oceanospirillales</taxon>
        <taxon>Oceanospirillaceae</taxon>
        <taxon>Oceanospirillum</taxon>
    </lineage>
</organism>
<dbReference type="Pfam" id="PF21742">
    <property type="entry name" value="DUF6868"/>
    <property type="match status" value="1"/>
</dbReference>
<accession>A0A1T4S7V9</accession>
<feature type="transmembrane region" description="Helical" evidence="1">
    <location>
        <begin position="53"/>
        <end position="76"/>
    </location>
</feature>
<keyword evidence="1" id="KW-1133">Transmembrane helix</keyword>
<sequence length="82" mass="9284">MITLSQLTELLGWASVINIAYLLLATIMIVFMRDTVSSIQSKMFGIDKKELNVKYFDFISTYKIVTLVFIVAPYLALKAMGQ</sequence>
<protein>
    <recommendedName>
        <fullName evidence="2">DUF6868 domain-containing protein</fullName>
    </recommendedName>
</protein>
<evidence type="ECO:0000313" key="4">
    <source>
        <dbReference type="Proteomes" id="UP000191418"/>
    </source>
</evidence>
<dbReference type="OrthoDB" id="5918912at2"/>
<evidence type="ECO:0000256" key="1">
    <source>
        <dbReference type="SAM" id="Phobius"/>
    </source>
</evidence>
<dbReference type="EMBL" id="MTSM01000026">
    <property type="protein sequence ID" value="OPX54407.1"/>
    <property type="molecule type" value="Genomic_DNA"/>
</dbReference>
<dbReference type="STRING" id="64969.SAMN02745127_02812"/>
<comment type="caution">
    <text evidence="3">The sequence shown here is derived from an EMBL/GenBank/DDBJ whole genome shotgun (WGS) entry which is preliminary data.</text>
</comment>
<dbReference type="RefSeq" id="WP_078746339.1">
    <property type="nucleotide sequence ID" value="NZ_FUXG01000025.1"/>
</dbReference>
<dbReference type="Proteomes" id="UP000191418">
    <property type="component" value="Unassembled WGS sequence"/>
</dbReference>
<evidence type="ECO:0000259" key="2">
    <source>
        <dbReference type="Pfam" id="PF21742"/>
    </source>
</evidence>
<keyword evidence="4" id="KW-1185">Reference proteome</keyword>
<dbReference type="AlphaFoldDB" id="A0A1T4S7V9"/>
<name>A0A1T4S7V9_9GAMM</name>
<feature type="domain" description="DUF6868" evidence="2">
    <location>
        <begin position="3"/>
        <end position="80"/>
    </location>
</feature>
<evidence type="ECO:0000313" key="3">
    <source>
        <dbReference type="EMBL" id="OPX54407.1"/>
    </source>
</evidence>